<dbReference type="AlphaFoldDB" id="A0A0J9XI48"/>
<name>A0A0J9XI48_GEOCN</name>
<dbReference type="Pfam" id="PF12824">
    <property type="entry name" value="MRP-L20"/>
    <property type="match status" value="1"/>
</dbReference>
<dbReference type="STRING" id="1173061.A0A0J9XI48"/>
<comment type="caution">
    <text evidence="1">The sequence shown here is derived from an EMBL/GenBank/DDBJ whole genome shotgun (WGS) entry which is preliminary data.</text>
</comment>
<accession>A0A0J9XI48</accession>
<keyword evidence="1" id="KW-0687">Ribonucleoprotein</keyword>
<gene>
    <name evidence="1" type="ORF">BN980_GECA18s00406g</name>
    <name evidence="2" type="ORF">DV451_001078</name>
</gene>
<dbReference type="PANTHER" id="PTHR28266">
    <property type="entry name" value="54S RIBOSOMAL PROTEIN L20, MITOCHONDRIAL"/>
    <property type="match status" value="1"/>
</dbReference>
<reference evidence="2" key="3">
    <citation type="submission" date="2020-01" db="EMBL/GenBank/DDBJ databases">
        <authorList>
            <person name="Perkins V."/>
            <person name="Lessard M.-H."/>
            <person name="Dugat-Bony E."/>
            <person name="Frenette M."/>
            <person name="Labrie S."/>
        </authorList>
    </citation>
    <scope>NUCLEOTIDE SEQUENCE</scope>
    <source>
        <strain evidence="2">LMA-70</strain>
    </source>
</reference>
<dbReference type="EMBL" id="QQZK01000015">
    <property type="protein sequence ID" value="KAF5103971.1"/>
    <property type="molecule type" value="Genomic_DNA"/>
</dbReference>
<organism evidence="1 3">
    <name type="scientific">Geotrichum candidum</name>
    <name type="common">Oospora lactis</name>
    <name type="synonym">Dipodascus geotrichum</name>
    <dbReference type="NCBI Taxonomy" id="1173061"/>
    <lineage>
        <taxon>Eukaryota</taxon>
        <taxon>Fungi</taxon>
        <taxon>Dikarya</taxon>
        <taxon>Ascomycota</taxon>
        <taxon>Saccharomycotina</taxon>
        <taxon>Dipodascomycetes</taxon>
        <taxon>Dipodascales</taxon>
        <taxon>Dipodascaceae</taxon>
        <taxon>Geotrichum</taxon>
    </lineage>
</organism>
<proteinExistence type="predicted"/>
<keyword evidence="3" id="KW-1185">Reference proteome</keyword>
<evidence type="ECO:0000313" key="3">
    <source>
        <dbReference type="Proteomes" id="UP000242525"/>
    </source>
</evidence>
<sequence>MFTSKSASAVQKRLVSSFAKKRDVKAPFPTTFHPTRSANKTRILLPEGVVYNPPAAVPTPHQTPAAFLPNSDPRKTAPWNTKQHDISNMPQLSDNKKQYNLTEAEVKEIQRLRIEDPEKWTRKALAAKFNCSPFFISIASNTTVERQQQMNETLEIIKSRWTEHRKKIRADRVRRREVWARDA</sequence>
<keyword evidence="1" id="KW-0689">Ribosomal protein</keyword>
<dbReference type="Proteomes" id="UP000750522">
    <property type="component" value="Unassembled WGS sequence"/>
</dbReference>
<evidence type="ECO:0000313" key="2">
    <source>
        <dbReference type="EMBL" id="KAF5103971.1"/>
    </source>
</evidence>
<evidence type="ECO:0000313" key="1">
    <source>
        <dbReference type="EMBL" id="CDO56976.1"/>
    </source>
</evidence>
<protein>
    <submittedName>
        <fullName evidence="1">Similar to Saccharomyces cerevisiae YKR085C MRPL20 Mitochondrial ribosomal protein of the large subunit</fullName>
    </submittedName>
</protein>
<dbReference type="InterPro" id="IPR024388">
    <property type="entry name" value="Ribosomal_mL58"/>
</dbReference>
<dbReference type="GO" id="GO:0005762">
    <property type="term" value="C:mitochondrial large ribosomal subunit"/>
    <property type="evidence" value="ECO:0007669"/>
    <property type="project" value="TreeGrafter"/>
</dbReference>
<dbReference type="GO" id="GO:0003735">
    <property type="term" value="F:structural constituent of ribosome"/>
    <property type="evidence" value="ECO:0007669"/>
    <property type="project" value="TreeGrafter"/>
</dbReference>
<dbReference type="EMBL" id="CCBN010000018">
    <property type="protein sequence ID" value="CDO56976.1"/>
    <property type="molecule type" value="Genomic_DNA"/>
</dbReference>
<dbReference type="Proteomes" id="UP000242525">
    <property type="component" value="Unassembled WGS sequence"/>
</dbReference>
<dbReference type="OrthoDB" id="6021263at2759"/>
<reference evidence="1 3" key="1">
    <citation type="submission" date="2014-03" db="EMBL/GenBank/DDBJ databases">
        <authorList>
            <person name="Casaregola S."/>
        </authorList>
    </citation>
    <scope>NUCLEOTIDE SEQUENCE [LARGE SCALE GENOMIC DNA]</scope>
    <source>
        <strain evidence="1 3">CLIB 918</strain>
    </source>
</reference>
<dbReference type="PANTHER" id="PTHR28266:SF1">
    <property type="entry name" value="LARGE RIBOSOMAL SUBUNIT PROTEIN ML58"/>
    <property type="match status" value="1"/>
</dbReference>
<reference evidence="2" key="2">
    <citation type="journal article" date="2020" name="Front. Microbiol.">
        <title>Phenotypic and Genetic Characterization of the Cheese Ripening Yeast Geotrichum candidum.</title>
        <authorList>
            <person name="Perkins V."/>
            <person name="Vignola S."/>
            <person name="Lessard M.H."/>
            <person name="Plante P.L."/>
            <person name="Corbeil J."/>
            <person name="Dugat-Bony E."/>
            <person name="Frenette M."/>
            <person name="Labrie S."/>
        </authorList>
    </citation>
    <scope>NUCLEOTIDE SEQUENCE</scope>
    <source>
        <strain evidence="2">LMA-70</strain>
    </source>
</reference>